<keyword evidence="2" id="KW-1185">Reference proteome</keyword>
<evidence type="ECO:0008006" key="3">
    <source>
        <dbReference type="Google" id="ProtNLM"/>
    </source>
</evidence>
<protein>
    <recommendedName>
        <fullName evidence="3">Transposase</fullName>
    </recommendedName>
</protein>
<evidence type="ECO:0000313" key="2">
    <source>
        <dbReference type="Proteomes" id="UP000235916"/>
    </source>
</evidence>
<organism evidence="1 2">
    <name type="scientific">Kinneretia aquatilis</name>
    <dbReference type="NCBI Taxonomy" id="2070761"/>
    <lineage>
        <taxon>Bacteria</taxon>
        <taxon>Pseudomonadati</taxon>
        <taxon>Pseudomonadota</taxon>
        <taxon>Betaproteobacteria</taxon>
        <taxon>Burkholderiales</taxon>
        <taxon>Sphaerotilaceae</taxon>
        <taxon>Roseateles</taxon>
    </lineage>
</organism>
<gene>
    <name evidence="1" type="ORF">C1O66_03185</name>
</gene>
<comment type="caution">
    <text evidence="1">The sequence shown here is derived from an EMBL/GenBank/DDBJ whole genome shotgun (WGS) entry which is preliminary data.</text>
</comment>
<dbReference type="OrthoDB" id="9816028at2"/>
<accession>A0A2N8L3W6</accession>
<dbReference type="RefSeq" id="WP_102766527.1">
    <property type="nucleotide sequence ID" value="NZ_POSP01000001.1"/>
</dbReference>
<name>A0A2N8L3W6_9BURK</name>
<dbReference type="AlphaFoldDB" id="A0A2N8L3W6"/>
<reference evidence="1 2" key="1">
    <citation type="submission" date="2018-01" db="EMBL/GenBank/DDBJ databases">
        <title>Draft genome sequence of Paucibacter aquatile CR182 isolated from freshwater of the Nakdong River.</title>
        <authorList>
            <person name="Choi A."/>
            <person name="Chung E.J."/>
        </authorList>
    </citation>
    <scope>NUCLEOTIDE SEQUENCE [LARGE SCALE GENOMIC DNA]</scope>
    <source>
        <strain evidence="1 2">CR182</strain>
    </source>
</reference>
<dbReference type="Proteomes" id="UP000235916">
    <property type="component" value="Unassembled WGS sequence"/>
</dbReference>
<sequence>MDELFVTPARGRPSLPLPEAVMRFYVQQVAAGMSVTQACRHGRFSDTTFYRWRQILAQTGSAQELNPPAAG</sequence>
<evidence type="ECO:0000313" key="1">
    <source>
        <dbReference type="EMBL" id="PND40392.1"/>
    </source>
</evidence>
<dbReference type="EMBL" id="POSP01000001">
    <property type="protein sequence ID" value="PND40392.1"/>
    <property type="molecule type" value="Genomic_DNA"/>
</dbReference>
<proteinExistence type="predicted"/>